<protein>
    <recommendedName>
        <fullName evidence="1">DUF6933 domain-containing protein</fullName>
    </recommendedName>
</protein>
<accession>A0AA49GEC9</accession>
<sequence>MPIHLYQSKKVQSYLGDMIYDINEPLKEQIDPLLIWYVDVYFIKRKRYLIIANPLTKFTFFIFRYSKKSHPDFLVAFKENLAHSLQSIDIDPEKYLNKCDKIYPITETNRSASAHLSRIKEDYGGMISTCWHDVYPPDDELFYNQLICENITTYGRKEYDFPKRRFYQELILRRWD</sequence>
<evidence type="ECO:0000313" key="2">
    <source>
        <dbReference type="EMBL" id="WKK82005.2"/>
    </source>
</evidence>
<proteinExistence type="predicted"/>
<evidence type="ECO:0000259" key="1">
    <source>
        <dbReference type="Pfam" id="PF22016"/>
    </source>
</evidence>
<dbReference type="InterPro" id="IPR053864">
    <property type="entry name" value="DUF6933"/>
</dbReference>
<gene>
    <name evidence="2" type="ORF">QYS47_07505</name>
</gene>
<reference evidence="2" key="1">
    <citation type="submission" date="2023-08" db="EMBL/GenBank/DDBJ databases">
        <title>Comparative genomics and taxonomic characterization of three novel marine species of genus Marivirga.</title>
        <authorList>
            <person name="Muhammad N."/>
            <person name="Kim S.-G."/>
        </authorList>
    </citation>
    <scope>NUCLEOTIDE SEQUENCE</scope>
    <source>
        <strain evidence="2">BKB1-2</strain>
    </source>
</reference>
<dbReference type="RefSeq" id="WP_322347916.1">
    <property type="nucleotide sequence ID" value="NZ_CP129968.2"/>
</dbReference>
<feature type="domain" description="DUF6933" evidence="1">
    <location>
        <begin position="8"/>
        <end position="164"/>
    </location>
</feature>
<dbReference type="KEGG" id="marp:QYS47_07505"/>
<name>A0AA49GEC9_9BACT</name>
<dbReference type="EMBL" id="CP129968">
    <property type="protein sequence ID" value="WKK82005.2"/>
    <property type="molecule type" value="Genomic_DNA"/>
</dbReference>
<dbReference type="Pfam" id="PF22016">
    <property type="entry name" value="DUF6933"/>
    <property type="match status" value="1"/>
</dbReference>
<dbReference type="Proteomes" id="UP001232019">
    <property type="component" value="Chromosome"/>
</dbReference>
<dbReference type="AlphaFoldDB" id="A0AA49GEC9"/>
<organism evidence="2">
    <name type="scientific">Marivirga arenosa</name>
    <dbReference type="NCBI Taxonomy" id="3059076"/>
    <lineage>
        <taxon>Bacteria</taxon>
        <taxon>Pseudomonadati</taxon>
        <taxon>Bacteroidota</taxon>
        <taxon>Cytophagia</taxon>
        <taxon>Cytophagales</taxon>
        <taxon>Marivirgaceae</taxon>
        <taxon>Marivirga</taxon>
    </lineage>
</organism>